<evidence type="ECO:0000313" key="8">
    <source>
        <dbReference type="Proteomes" id="UP000193498"/>
    </source>
</evidence>
<keyword evidence="4" id="KW-0378">Hydrolase</keyword>
<gene>
    <name evidence="7" type="ORF">K493DRAFT_229074</name>
</gene>
<evidence type="ECO:0000256" key="6">
    <source>
        <dbReference type="SAM" id="SignalP"/>
    </source>
</evidence>
<dbReference type="PANTHER" id="PTHR11010">
    <property type="entry name" value="PROTEASE S28 PRO-X CARBOXYPEPTIDASE-RELATED"/>
    <property type="match status" value="1"/>
</dbReference>
<keyword evidence="3 6" id="KW-0732">Signal</keyword>
<evidence type="ECO:0000256" key="3">
    <source>
        <dbReference type="ARBA" id="ARBA00022729"/>
    </source>
</evidence>
<dbReference type="SUPFAM" id="SSF53474">
    <property type="entry name" value="alpha/beta-Hydrolases"/>
    <property type="match status" value="1"/>
</dbReference>
<dbReference type="AlphaFoldDB" id="A0A1Y1XZD6"/>
<evidence type="ECO:0000256" key="4">
    <source>
        <dbReference type="ARBA" id="ARBA00022801"/>
    </source>
</evidence>
<feature type="signal peptide" evidence="6">
    <location>
        <begin position="1"/>
        <end position="21"/>
    </location>
</feature>
<proteinExistence type="inferred from homology"/>
<evidence type="ECO:0000256" key="1">
    <source>
        <dbReference type="ARBA" id="ARBA00011079"/>
    </source>
</evidence>
<dbReference type="Gene3D" id="1.20.120.980">
    <property type="entry name" value="Serine carboxypeptidase S28, SKS domain"/>
    <property type="match status" value="1"/>
</dbReference>
<dbReference type="GO" id="GO:0008239">
    <property type="term" value="F:dipeptidyl-peptidase activity"/>
    <property type="evidence" value="ECO:0007669"/>
    <property type="project" value="TreeGrafter"/>
</dbReference>
<reference evidence="7 8" key="1">
    <citation type="submission" date="2016-07" db="EMBL/GenBank/DDBJ databases">
        <title>Pervasive Adenine N6-methylation of Active Genes in Fungi.</title>
        <authorList>
            <consortium name="DOE Joint Genome Institute"/>
            <person name="Mondo S.J."/>
            <person name="Dannebaum R.O."/>
            <person name="Kuo R.C."/>
            <person name="Labutti K."/>
            <person name="Haridas S."/>
            <person name="Kuo A."/>
            <person name="Salamov A."/>
            <person name="Ahrendt S.R."/>
            <person name="Lipzen A."/>
            <person name="Sullivan W."/>
            <person name="Andreopoulos W.B."/>
            <person name="Clum A."/>
            <person name="Lindquist E."/>
            <person name="Daum C."/>
            <person name="Ramamoorthy G.K."/>
            <person name="Gryganskyi A."/>
            <person name="Culley D."/>
            <person name="Magnuson J.K."/>
            <person name="James T.Y."/>
            <person name="O'Malley M.A."/>
            <person name="Stajich J.E."/>
            <person name="Spatafora J.W."/>
            <person name="Visel A."/>
            <person name="Grigoriev I.V."/>
        </authorList>
    </citation>
    <scope>NUCLEOTIDE SEQUENCE [LARGE SCALE GENOMIC DNA]</scope>
    <source>
        <strain evidence="7 8">CBS 931.73</strain>
    </source>
</reference>
<evidence type="ECO:0000256" key="5">
    <source>
        <dbReference type="ARBA" id="ARBA00023180"/>
    </source>
</evidence>
<dbReference type="InterPro" id="IPR042269">
    <property type="entry name" value="Ser_carbopepase_S28_SKS"/>
</dbReference>
<protein>
    <submittedName>
        <fullName evidence="7">Peptidase S28</fullName>
    </submittedName>
</protein>
<dbReference type="EMBL" id="MCFE01000347">
    <property type="protein sequence ID" value="ORX91015.1"/>
    <property type="molecule type" value="Genomic_DNA"/>
</dbReference>
<keyword evidence="2" id="KW-0645">Protease</keyword>
<dbReference type="InParanoid" id="A0A1Y1XZD6"/>
<comment type="similarity">
    <text evidence="1">Belongs to the peptidase S28 family.</text>
</comment>
<accession>A0A1Y1XZD6</accession>
<dbReference type="GO" id="GO:0006508">
    <property type="term" value="P:proteolysis"/>
    <property type="evidence" value="ECO:0007669"/>
    <property type="project" value="UniProtKB-KW"/>
</dbReference>
<sequence length="473" mass="53286">MKVQACLTIFGSLALFTATSAVHIKRHHAELEGEDWIQSIPQILARDPTALPEQWFDQKIDHFAHKTSVFKQRYFVNSTYFKPGGPVYLYSPGEGPARPVGGGQLRNLAAATNGLMIGLEHRYYGKSLPTEKSNFEGMKYLTVDQGLADFANFIKNFKYQGVSPKTKWALVGGSYAGAQASWGRQKYPELIHAALASSGPVQAKADFFEYDLALTEAIPCAEDLHQVTKYIDTVLDNGNKKDILKIKTAFGLQNITDNADFAFAYTDILAGLVQYYKPAKVDPLEAFCSPFAFAKTMPEKLKVWGDYIRSQVTGPDSLHFYDYDGMRKNLAHDDTKGWYWQTCIELGYFQTAPRGKLPRVRSKYCDLKQQLGACEKIFGRKMSPSIDQFNRKHKGWNVRTSRIFYADGEIDPWRKLSVNSPNAPKRTSKPANPLFVIKKGSHCTDLGSDSPFDTQSLKDARKSEIEAFKKWML</sequence>
<evidence type="ECO:0000256" key="2">
    <source>
        <dbReference type="ARBA" id="ARBA00022670"/>
    </source>
</evidence>
<dbReference type="GO" id="GO:0070008">
    <property type="term" value="F:serine-type exopeptidase activity"/>
    <property type="evidence" value="ECO:0007669"/>
    <property type="project" value="InterPro"/>
</dbReference>
<dbReference type="Proteomes" id="UP000193498">
    <property type="component" value="Unassembled WGS sequence"/>
</dbReference>
<dbReference type="PANTHER" id="PTHR11010:SF117">
    <property type="entry name" value="SERINE PROTEASE 16"/>
    <property type="match status" value="1"/>
</dbReference>
<comment type="caution">
    <text evidence="7">The sequence shown here is derived from an EMBL/GenBank/DDBJ whole genome shotgun (WGS) entry which is preliminary data.</text>
</comment>
<dbReference type="OrthoDB" id="1735038at2759"/>
<keyword evidence="5" id="KW-0325">Glycoprotein</keyword>
<organism evidence="7 8">
    <name type="scientific">Basidiobolus meristosporus CBS 931.73</name>
    <dbReference type="NCBI Taxonomy" id="1314790"/>
    <lineage>
        <taxon>Eukaryota</taxon>
        <taxon>Fungi</taxon>
        <taxon>Fungi incertae sedis</taxon>
        <taxon>Zoopagomycota</taxon>
        <taxon>Entomophthoromycotina</taxon>
        <taxon>Basidiobolomycetes</taxon>
        <taxon>Basidiobolales</taxon>
        <taxon>Basidiobolaceae</taxon>
        <taxon>Basidiobolus</taxon>
    </lineage>
</organism>
<dbReference type="InterPro" id="IPR008758">
    <property type="entry name" value="Peptidase_S28"/>
</dbReference>
<evidence type="ECO:0000313" key="7">
    <source>
        <dbReference type="EMBL" id="ORX91015.1"/>
    </source>
</evidence>
<feature type="chain" id="PRO_5012553453" evidence="6">
    <location>
        <begin position="22"/>
        <end position="473"/>
    </location>
</feature>
<dbReference type="InterPro" id="IPR029058">
    <property type="entry name" value="AB_hydrolase_fold"/>
</dbReference>
<dbReference type="Gene3D" id="3.40.50.1820">
    <property type="entry name" value="alpha/beta hydrolase"/>
    <property type="match status" value="1"/>
</dbReference>
<keyword evidence="8" id="KW-1185">Reference proteome</keyword>
<dbReference type="Pfam" id="PF05577">
    <property type="entry name" value="Peptidase_S28"/>
    <property type="match status" value="1"/>
</dbReference>
<name>A0A1Y1XZD6_9FUNG</name>